<proteinExistence type="predicted"/>
<reference evidence="3 4" key="1">
    <citation type="submission" date="2019-02" db="EMBL/GenBank/DDBJ databases">
        <title>Sequencing the genomes of 1000 actinobacteria strains.</title>
        <authorList>
            <person name="Klenk H.-P."/>
        </authorList>
    </citation>
    <scope>NUCLEOTIDE SEQUENCE [LARGE SCALE GENOMIC DNA]</scope>
    <source>
        <strain evidence="3 4">DSM 45779</strain>
    </source>
</reference>
<dbReference type="RefSeq" id="WP_165438535.1">
    <property type="nucleotide sequence ID" value="NZ_SHKL01000001.1"/>
</dbReference>
<evidence type="ECO:0000256" key="1">
    <source>
        <dbReference type="SAM" id="MobiDB-lite"/>
    </source>
</evidence>
<feature type="compositionally biased region" description="Pro residues" evidence="1">
    <location>
        <begin position="553"/>
        <end position="564"/>
    </location>
</feature>
<evidence type="ECO:0000313" key="3">
    <source>
        <dbReference type="EMBL" id="RZT88876.1"/>
    </source>
</evidence>
<protein>
    <submittedName>
        <fullName evidence="3">Diguanylate cyclase/two-component system sensory protein</fullName>
    </submittedName>
</protein>
<keyword evidence="4" id="KW-1185">Reference proteome</keyword>
<feature type="compositionally biased region" description="Basic and acidic residues" evidence="1">
    <location>
        <begin position="1"/>
        <end position="10"/>
    </location>
</feature>
<feature type="region of interest" description="Disordered" evidence="1">
    <location>
        <begin position="438"/>
        <end position="654"/>
    </location>
</feature>
<name>A0A4Q7V3A4_PSEST</name>
<organism evidence="3 4">
    <name type="scientific">Pseudonocardia sediminis</name>
    <dbReference type="NCBI Taxonomy" id="1397368"/>
    <lineage>
        <taxon>Bacteria</taxon>
        <taxon>Bacillati</taxon>
        <taxon>Actinomycetota</taxon>
        <taxon>Actinomycetes</taxon>
        <taxon>Pseudonocardiales</taxon>
        <taxon>Pseudonocardiaceae</taxon>
        <taxon>Pseudonocardia</taxon>
    </lineage>
</organism>
<feature type="domain" description="DICT" evidence="2">
    <location>
        <begin position="44"/>
        <end position="156"/>
    </location>
</feature>
<gene>
    <name evidence="3" type="ORF">EV383_5829</name>
</gene>
<accession>A0A4Q7V3A4</accession>
<feature type="compositionally biased region" description="Low complexity" evidence="1">
    <location>
        <begin position="445"/>
        <end position="478"/>
    </location>
</feature>
<feature type="compositionally biased region" description="Basic and acidic residues" evidence="1">
    <location>
        <begin position="598"/>
        <end position="624"/>
    </location>
</feature>
<dbReference type="Proteomes" id="UP000291591">
    <property type="component" value="Unassembled WGS sequence"/>
</dbReference>
<dbReference type="InterPro" id="IPR019278">
    <property type="entry name" value="DICT_dom"/>
</dbReference>
<dbReference type="AlphaFoldDB" id="A0A4Q7V3A4"/>
<sequence>MTTSTHRDAGESVATPEGPLARAARTASEEAYLASLTDVQREAWEKASGARPERTSKRLLVALSHTIEKAVMSGPIEQPTVVLAMFQKMKFFDREREVYERMAAAGIEVVVGFAEDEPHEAPEGVHVVVLGHDEPLADEWTVVAVGPDAGAFLVATDQHHHDPGERDVEASREFTGRWGYSRTQAGTELARLRFALGDRLDASVRRTIDGMLAAAMPTGGDRAASAGTPGETWATTSLHHMISRMQSARAGTRELREQLADAQRAAAARSAATVDPQSGVSTPDFLRRWANPSDGATALPIGLALFDVPELDGETVRADDRASYHAAHQVAAALSQPLGAIDAVVRLSVREFLVVVPGASTQHLAGLCDTIGENLELASHGYPDISLRARAATIVTRSRPFPLGDLSEALNRLGENPGPVDAGEIPAGDRIVVSSTALHDHRAPTARSAPRPAAAGTAPIHAPAPELAPAAADGPSRSDSGRSDSDRGSDRGDSDRAAPGMHSSGLNIPSRHSPSPSPSVPGQASGDREMDRRPGGPGPSEAGVGGQHRSPAPRLPVPPAPENLPPARREPGPENPPHTPHAENSLPDDMLPPLPHRTAQEALRRLVHGDETETGGDPRARDSVFTDLSGPANGHGSNGHGSNGHGSNGRFGAG</sequence>
<feature type="compositionally biased region" description="Basic and acidic residues" evidence="1">
    <location>
        <begin position="479"/>
        <end position="496"/>
    </location>
</feature>
<evidence type="ECO:0000259" key="2">
    <source>
        <dbReference type="Pfam" id="PF10069"/>
    </source>
</evidence>
<evidence type="ECO:0000313" key="4">
    <source>
        <dbReference type="Proteomes" id="UP000291591"/>
    </source>
</evidence>
<feature type="compositionally biased region" description="Gly residues" evidence="1">
    <location>
        <begin position="636"/>
        <end position="654"/>
    </location>
</feature>
<dbReference type="EMBL" id="SHKL01000001">
    <property type="protein sequence ID" value="RZT88876.1"/>
    <property type="molecule type" value="Genomic_DNA"/>
</dbReference>
<feature type="region of interest" description="Disordered" evidence="1">
    <location>
        <begin position="1"/>
        <end position="22"/>
    </location>
</feature>
<comment type="caution">
    <text evidence="3">The sequence shown here is derived from an EMBL/GenBank/DDBJ whole genome shotgun (WGS) entry which is preliminary data.</text>
</comment>
<dbReference type="Pfam" id="PF10069">
    <property type="entry name" value="DICT"/>
    <property type="match status" value="1"/>
</dbReference>